<protein>
    <submittedName>
        <fullName evidence="1">Uncharacterized protein</fullName>
    </submittedName>
</protein>
<feature type="non-terminal residue" evidence="1">
    <location>
        <position position="1"/>
    </location>
</feature>
<dbReference type="Proteomes" id="UP000682733">
    <property type="component" value="Unassembled WGS sequence"/>
</dbReference>
<gene>
    <name evidence="1" type="ORF">TMI583_LOCUS21774</name>
</gene>
<name>A0A8S2M6J0_9BILA</name>
<dbReference type="EMBL" id="CAJOBA010027063">
    <property type="protein sequence ID" value="CAF3939251.1"/>
    <property type="molecule type" value="Genomic_DNA"/>
</dbReference>
<evidence type="ECO:0000313" key="2">
    <source>
        <dbReference type="Proteomes" id="UP000682733"/>
    </source>
</evidence>
<evidence type="ECO:0000313" key="1">
    <source>
        <dbReference type="EMBL" id="CAF3939251.1"/>
    </source>
</evidence>
<accession>A0A8S2M6J0</accession>
<sequence length="14" mass="1541">SPSRSPSRPPFRLG</sequence>
<reference evidence="1" key="1">
    <citation type="submission" date="2021-02" db="EMBL/GenBank/DDBJ databases">
        <authorList>
            <person name="Nowell W R."/>
        </authorList>
    </citation>
    <scope>NUCLEOTIDE SEQUENCE</scope>
</reference>
<organism evidence="1 2">
    <name type="scientific">Didymodactylos carnosus</name>
    <dbReference type="NCBI Taxonomy" id="1234261"/>
    <lineage>
        <taxon>Eukaryota</taxon>
        <taxon>Metazoa</taxon>
        <taxon>Spiralia</taxon>
        <taxon>Gnathifera</taxon>
        <taxon>Rotifera</taxon>
        <taxon>Eurotatoria</taxon>
        <taxon>Bdelloidea</taxon>
        <taxon>Philodinida</taxon>
        <taxon>Philodinidae</taxon>
        <taxon>Didymodactylos</taxon>
    </lineage>
</organism>
<proteinExistence type="predicted"/>
<comment type="caution">
    <text evidence="1">The sequence shown here is derived from an EMBL/GenBank/DDBJ whole genome shotgun (WGS) entry which is preliminary data.</text>
</comment>